<comment type="pathway">
    <text evidence="2 10">Protein modification; protein glycosylation.</text>
</comment>
<dbReference type="RefSeq" id="WP_190786945.1">
    <property type="nucleotide sequence ID" value="NZ_JACXLC010000001.1"/>
</dbReference>
<evidence type="ECO:0000256" key="9">
    <source>
        <dbReference type="ARBA" id="ARBA00093617"/>
    </source>
</evidence>
<evidence type="ECO:0000256" key="7">
    <source>
        <dbReference type="ARBA" id="ARBA00022989"/>
    </source>
</evidence>
<keyword evidence="8 10" id="KW-0472">Membrane</keyword>
<evidence type="ECO:0000259" key="12">
    <source>
        <dbReference type="Pfam" id="PF16192"/>
    </source>
</evidence>
<dbReference type="InterPro" id="IPR027005">
    <property type="entry name" value="PMT-like"/>
</dbReference>
<feature type="transmembrane region" description="Helical" evidence="10">
    <location>
        <begin position="355"/>
        <end position="371"/>
    </location>
</feature>
<accession>A0ABR8KSI1</accession>
<keyword evidence="10" id="KW-1003">Cell membrane</keyword>
<feature type="transmembrane region" description="Helical" evidence="10">
    <location>
        <begin position="129"/>
        <end position="146"/>
    </location>
</feature>
<comment type="similarity">
    <text evidence="3 10">Belongs to the glycosyltransferase 39 family.</text>
</comment>
<feature type="transmembrane region" description="Helical" evidence="10">
    <location>
        <begin position="201"/>
        <end position="218"/>
    </location>
</feature>
<evidence type="ECO:0000256" key="3">
    <source>
        <dbReference type="ARBA" id="ARBA00007222"/>
    </source>
</evidence>
<evidence type="ECO:0000256" key="5">
    <source>
        <dbReference type="ARBA" id="ARBA00022679"/>
    </source>
</evidence>
<dbReference type="InterPro" id="IPR003342">
    <property type="entry name" value="ArnT-like_N"/>
</dbReference>
<evidence type="ECO:0000313" key="13">
    <source>
        <dbReference type="EMBL" id="MBD2841399.1"/>
    </source>
</evidence>
<evidence type="ECO:0000256" key="10">
    <source>
        <dbReference type="RuleBase" id="RU367007"/>
    </source>
</evidence>
<feature type="domain" description="Protein O-mannosyl-transferase C-terminal four TM" evidence="12">
    <location>
        <begin position="275"/>
        <end position="447"/>
    </location>
</feature>
<dbReference type="InterPro" id="IPR032421">
    <property type="entry name" value="PMT_4TMC"/>
</dbReference>
<proteinExistence type="inferred from homology"/>
<dbReference type="EC" id="2.4.1.-" evidence="10"/>
<feature type="transmembrane region" description="Helical" evidence="10">
    <location>
        <begin position="408"/>
        <end position="429"/>
    </location>
</feature>
<comment type="function">
    <text evidence="10">Protein O-mannosyltransferase that catalyzes the transfer of a single mannose residue from a polyprenol phospho-mannosyl lipidic donor to the hydroxyl group of selected serine and threonine residues in acceptor proteins.</text>
</comment>
<name>A0ABR8KSI1_9SPHN</name>
<keyword evidence="14" id="KW-1185">Reference proteome</keyword>
<dbReference type="EMBL" id="JACXLC010000001">
    <property type="protein sequence ID" value="MBD2841399.1"/>
    <property type="molecule type" value="Genomic_DNA"/>
</dbReference>
<feature type="transmembrane region" description="Helical" evidence="10">
    <location>
        <begin position="239"/>
        <end position="260"/>
    </location>
</feature>
<feature type="domain" description="ArnT-like N-terminal" evidence="11">
    <location>
        <begin position="100"/>
        <end position="260"/>
    </location>
</feature>
<evidence type="ECO:0000256" key="1">
    <source>
        <dbReference type="ARBA" id="ARBA00004127"/>
    </source>
</evidence>
<comment type="subcellular location">
    <subcellularLocation>
        <location evidence="10">Cell membrane</location>
    </subcellularLocation>
    <subcellularLocation>
        <location evidence="1">Endomembrane system</location>
        <topology evidence="1">Multi-pass membrane protein</topology>
    </subcellularLocation>
</comment>
<feature type="transmembrane region" description="Helical" evidence="10">
    <location>
        <begin position="100"/>
        <end position="122"/>
    </location>
</feature>
<evidence type="ECO:0000259" key="11">
    <source>
        <dbReference type="Pfam" id="PF02366"/>
    </source>
</evidence>
<keyword evidence="5 10" id="KW-0808">Transferase</keyword>
<evidence type="ECO:0000313" key="14">
    <source>
        <dbReference type="Proteomes" id="UP000635384"/>
    </source>
</evidence>
<dbReference type="PANTHER" id="PTHR10050">
    <property type="entry name" value="DOLICHYL-PHOSPHATE-MANNOSE--PROTEIN MANNOSYLTRANSFERASE"/>
    <property type="match status" value="1"/>
</dbReference>
<feature type="transmembrane region" description="Helical" evidence="10">
    <location>
        <begin position="377"/>
        <end position="396"/>
    </location>
</feature>
<protein>
    <recommendedName>
        <fullName evidence="9 10">Polyprenol-phosphate-mannose--protein mannosyltransferase</fullName>
        <ecNumber evidence="10">2.4.1.-</ecNumber>
    </recommendedName>
</protein>
<sequence>MSEASAPPLPASLHEAALPPEHPRDPWGWCVAISLGFAALGAIRLTIPGAPYFDEVHYLPAAREILAIWGDGGRYINREHPLLAKELIAVGMAIFGDNPLGWRIMPLLAGTVTVFAGMRALWHASHERFATAAFGILLVTGFHVFVHARIAMLDIFMAAFIALAAWQFAAAIREPERGRLRLALTGVALGCAMASKWNAVPIAMAPGVAFFAARLSAGRRRLLMSKRGIPVPGISLAEAFVWLGALPLLVYALTFAPGYWMGDRFHPSPLAEGGLIAFQREMLDLQRQVLAPHSYQSSWQQWVLNTRGIWYLYEFTDNAQRGVLLIGNPLTMLLGLPALAWCLVRGAHRRDWSRLAVVAAYCASLGLWLIAPKPVQFYYHYFLPSCFLLAALALALSDIHRSAQHRWISYVVLAGSALVFAVFFTILSAGELEGPMSFAKWTWIEGWR</sequence>
<evidence type="ECO:0000256" key="8">
    <source>
        <dbReference type="ARBA" id="ARBA00023136"/>
    </source>
</evidence>
<feature type="transmembrane region" description="Helical" evidence="10">
    <location>
        <begin position="322"/>
        <end position="343"/>
    </location>
</feature>
<keyword evidence="7 10" id="KW-1133">Transmembrane helix</keyword>
<evidence type="ECO:0000256" key="6">
    <source>
        <dbReference type="ARBA" id="ARBA00022692"/>
    </source>
</evidence>
<dbReference type="Proteomes" id="UP000635384">
    <property type="component" value="Unassembled WGS sequence"/>
</dbReference>
<dbReference type="Pfam" id="PF16192">
    <property type="entry name" value="PMT_4TMC"/>
    <property type="match status" value="1"/>
</dbReference>
<evidence type="ECO:0000256" key="2">
    <source>
        <dbReference type="ARBA" id="ARBA00004922"/>
    </source>
</evidence>
<comment type="caution">
    <text evidence="13">The sequence shown here is derived from an EMBL/GenBank/DDBJ whole genome shotgun (WGS) entry which is preliminary data.</text>
</comment>
<reference evidence="13 14" key="1">
    <citation type="submission" date="2020-09" db="EMBL/GenBank/DDBJ databases">
        <authorList>
            <person name="Yoon J.-W."/>
        </authorList>
    </citation>
    <scope>NUCLEOTIDE SEQUENCE [LARGE SCALE GENOMIC DNA]</scope>
    <source>
        <strain evidence="13 14">KMU-140</strain>
    </source>
</reference>
<organism evidence="13 14">
    <name type="scientific">Erythrobacter rubeus</name>
    <dbReference type="NCBI Taxonomy" id="2760803"/>
    <lineage>
        <taxon>Bacteria</taxon>
        <taxon>Pseudomonadati</taxon>
        <taxon>Pseudomonadota</taxon>
        <taxon>Alphaproteobacteria</taxon>
        <taxon>Sphingomonadales</taxon>
        <taxon>Erythrobacteraceae</taxon>
        <taxon>Erythrobacter/Porphyrobacter group</taxon>
        <taxon>Erythrobacter</taxon>
    </lineage>
</organism>
<keyword evidence="6 10" id="KW-0812">Transmembrane</keyword>
<dbReference type="Pfam" id="PF02366">
    <property type="entry name" value="PMT"/>
    <property type="match status" value="1"/>
</dbReference>
<gene>
    <name evidence="13" type="ORF">IB285_03905</name>
</gene>
<evidence type="ECO:0000256" key="4">
    <source>
        <dbReference type="ARBA" id="ARBA00022676"/>
    </source>
</evidence>
<keyword evidence="4 10" id="KW-0328">Glycosyltransferase</keyword>